<evidence type="ECO:0000313" key="1">
    <source>
        <dbReference type="EMBL" id="KAK8720034.1"/>
    </source>
</evidence>
<organism evidence="1 2">
    <name type="scientific">Cherax quadricarinatus</name>
    <name type="common">Australian red claw crayfish</name>
    <dbReference type="NCBI Taxonomy" id="27406"/>
    <lineage>
        <taxon>Eukaryota</taxon>
        <taxon>Metazoa</taxon>
        <taxon>Ecdysozoa</taxon>
        <taxon>Arthropoda</taxon>
        <taxon>Crustacea</taxon>
        <taxon>Multicrustacea</taxon>
        <taxon>Malacostraca</taxon>
        <taxon>Eumalacostraca</taxon>
        <taxon>Eucarida</taxon>
        <taxon>Decapoda</taxon>
        <taxon>Pleocyemata</taxon>
        <taxon>Astacidea</taxon>
        <taxon>Parastacoidea</taxon>
        <taxon>Parastacidae</taxon>
        <taxon>Cherax</taxon>
    </lineage>
</organism>
<dbReference type="PANTHER" id="PTHR12835:SF5">
    <property type="entry name" value="BIOTIN--PROTEIN LIGASE"/>
    <property type="match status" value="1"/>
</dbReference>
<comment type="caution">
    <text evidence="1">The sequence shown here is derived from an EMBL/GenBank/DDBJ whole genome shotgun (WGS) entry which is preliminary data.</text>
</comment>
<proteinExistence type="predicted"/>
<feature type="non-terminal residue" evidence="1">
    <location>
        <position position="1"/>
    </location>
</feature>
<keyword evidence="2" id="KW-1185">Reference proteome</keyword>
<accession>A0AAW0VT25</accession>
<name>A0AAW0VT25_CHEQU</name>
<dbReference type="GO" id="GO:0005737">
    <property type="term" value="C:cytoplasm"/>
    <property type="evidence" value="ECO:0007669"/>
    <property type="project" value="TreeGrafter"/>
</dbReference>
<dbReference type="Proteomes" id="UP001445076">
    <property type="component" value="Unassembled WGS sequence"/>
</dbReference>
<evidence type="ECO:0000313" key="2">
    <source>
        <dbReference type="Proteomes" id="UP001445076"/>
    </source>
</evidence>
<protein>
    <submittedName>
        <fullName evidence="1">Uncharacterized protein</fullName>
    </submittedName>
</protein>
<dbReference type="AlphaFoldDB" id="A0AAW0VT25"/>
<dbReference type="InterPro" id="IPR045864">
    <property type="entry name" value="aa-tRNA-synth_II/BPL/LPL"/>
</dbReference>
<dbReference type="EMBL" id="JARKIK010000920">
    <property type="protein sequence ID" value="KAK8720034.1"/>
    <property type="molecule type" value="Genomic_DNA"/>
</dbReference>
<dbReference type="SUPFAM" id="SSF55681">
    <property type="entry name" value="Class II aaRS and biotin synthetases"/>
    <property type="match status" value="1"/>
</dbReference>
<dbReference type="PANTHER" id="PTHR12835">
    <property type="entry name" value="BIOTIN PROTEIN LIGASE"/>
    <property type="match status" value="1"/>
</dbReference>
<reference evidence="1 2" key="1">
    <citation type="journal article" date="2024" name="BMC Genomics">
        <title>Genome assembly of redclaw crayfish (Cherax quadricarinatus) provides insights into its immune adaptation and hypoxia tolerance.</title>
        <authorList>
            <person name="Liu Z."/>
            <person name="Zheng J."/>
            <person name="Li H."/>
            <person name="Fang K."/>
            <person name="Wang S."/>
            <person name="He J."/>
            <person name="Zhou D."/>
            <person name="Weng S."/>
            <person name="Chi M."/>
            <person name="Gu Z."/>
            <person name="He J."/>
            <person name="Li F."/>
            <person name="Wang M."/>
        </authorList>
    </citation>
    <scope>NUCLEOTIDE SEQUENCE [LARGE SCALE GENOMIC DNA]</scope>
    <source>
        <strain evidence="1">ZL_2023a</strain>
    </source>
</reference>
<gene>
    <name evidence="1" type="ORF">OTU49_013609</name>
</gene>
<sequence length="130" mass="14729">GCGVNLSNSNPTYCINDAVREYNKEHNTSLPELDRETYLARVFNYFEDLIDIFQTKGPGAVQPIYYKYWLHSNATVTVQNEHRRTESAVIVGVDNYGFLEAQLVSGTTITLQPDGNSFNMMDGLIYSKLH</sequence>
<dbReference type="GO" id="GO:0004077">
    <property type="term" value="F:biotin--[biotin carboxyl-carrier protein] ligase activity"/>
    <property type="evidence" value="ECO:0007669"/>
    <property type="project" value="TreeGrafter"/>
</dbReference>